<dbReference type="Proteomes" id="UP000035159">
    <property type="component" value="Chromosome"/>
</dbReference>
<sequence>MGAKEKYNRFSRIYDFFEGAMEKRVFSKYRTLLMSKLPRGAKILEIGIGTGKNIPYYPPDVEVIGIDFSPGMLEIARKRMNAFRGKRLTFLEMDAQNMSFSDNTFDAVISTFVFCTVPDPIKGLKEAKRVLKIGGKAIFLEHMRSENSFINVFLYLVNVVTKPLLGTSTVRDTKANILRAGFEIEEEIHLASDVVRMFICTKRR</sequence>
<accession>A0A0G2ZFW7</accession>
<evidence type="ECO:0000313" key="2">
    <source>
        <dbReference type="EMBL" id="AKI97713.1"/>
    </source>
</evidence>
<organism evidence="2 3">
    <name type="scientific">Kosmotoga pacifica</name>
    <dbReference type="NCBI Taxonomy" id="1330330"/>
    <lineage>
        <taxon>Bacteria</taxon>
        <taxon>Thermotogati</taxon>
        <taxon>Thermotogota</taxon>
        <taxon>Thermotogae</taxon>
        <taxon>Kosmotogales</taxon>
        <taxon>Kosmotogaceae</taxon>
        <taxon>Kosmotoga</taxon>
    </lineage>
</organism>
<evidence type="ECO:0000313" key="3">
    <source>
        <dbReference type="Proteomes" id="UP000035159"/>
    </source>
</evidence>
<reference evidence="2 3" key="1">
    <citation type="submission" date="2015-04" db="EMBL/GenBank/DDBJ databases">
        <title>Complete Genome Sequence of Kosmotoga pacifica SLHLJ1.</title>
        <authorList>
            <person name="Jiang L.J."/>
            <person name="Shao Z.Z."/>
            <person name="Jebbar M."/>
        </authorList>
    </citation>
    <scope>NUCLEOTIDE SEQUENCE [LARGE SCALE GENOMIC DNA]</scope>
    <source>
        <strain evidence="2 3">SLHLJ1</strain>
    </source>
</reference>
<dbReference type="SUPFAM" id="SSF53335">
    <property type="entry name" value="S-adenosyl-L-methionine-dependent methyltransferases"/>
    <property type="match status" value="1"/>
</dbReference>
<dbReference type="InterPro" id="IPR029063">
    <property type="entry name" value="SAM-dependent_MTases_sf"/>
</dbReference>
<protein>
    <submittedName>
        <fullName evidence="2">Methyltransferase type 11</fullName>
    </submittedName>
</protein>
<gene>
    <name evidence="2" type="ORF">IX53_07680</name>
</gene>
<dbReference type="PATRIC" id="fig|1330330.3.peg.1555"/>
<keyword evidence="3" id="KW-1185">Reference proteome</keyword>
<dbReference type="PANTHER" id="PTHR45036">
    <property type="entry name" value="METHYLTRANSFERASE LIKE 7B"/>
    <property type="match status" value="1"/>
</dbReference>
<dbReference type="GO" id="GO:0032259">
    <property type="term" value="P:methylation"/>
    <property type="evidence" value="ECO:0007669"/>
    <property type="project" value="UniProtKB-KW"/>
</dbReference>
<name>A0A0G2ZFW7_9BACT</name>
<proteinExistence type="predicted"/>
<dbReference type="AlphaFoldDB" id="A0A0G2ZFW7"/>
<dbReference type="Pfam" id="PF08241">
    <property type="entry name" value="Methyltransf_11"/>
    <property type="match status" value="1"/>
</dbReference>
<dbReference type="OrthoDB" id="9772751at2"/>
<dbReference type="EMBL" id="CP011232">
    <property type="protein sequence ID" value="AKI97713.1"/>
    <property type="molecule type" value="Genomic_DNA"/>
</dbReference>
<dbReference type="Gene3D" id="3.40.50.150">
    <property type="entry name" value="Vaccinia Virus protein VP39"/>
    <property type="match status" value="1"/>
</dbReference>
<keyword evidence="2" id="KW-0489">Methyltransferase</keyword>
<evidence type="ECO:0000259" key="1">
    <source>
        <dbReference type="Pfam" id="PF08241"/>
    </source>
</evidence>
<dbReference type="InterPro" id="IPR052356">
    <property type="entry name" value="Thiol_S-MT"/>
</dbReference>
<dbReference type="GO" id="GO:0008757">
    <property type="term" value="F:S-adenosylmethionine-dependent methyltransferase activity"/>
    <property type="evidence" value="ECO:0007669"/>
    <property type="project" value="InterPro"/>
</dbReference>
<dbReference type="CDD" id="cd02440">
    <property type="entry name" value="AdoMet_MTases"/>
    <property type="match status" value="1"/>
</dbReference>
<dbReference type="RefSeq" id="WP_047754848.1">
    <property type="nucleotide sequence ID" value="NZ_CAJUHA010000017.1"/>
</dbReference>
<dbReference type="KEGG" id="kpf:IX53_07680"/>
<dbReference type="STRING" id="1330330.IX53_07680"/>
<dbReference type="PANTHER" id="PTHR45036:SF1">
    <property type="entry name" value="METHYLTRANSFERASE LIKE 7A"/>
    <property type="match status" value="1"/>
</dbReference>
<keyword evidence="2" id="KW-0808">Transferase</keyword>
<feature type="domain" description="Methyltransferase type 11" evidence="1">
    <location>
        <begin position="44"/>
        <end position="139"/>
    </location>
</feature>
<dbReference type="InterPro" id="IPR013216">
    <property type="entry name" value="Methyltransf_11"/>
</dbReference>